<feature type="topological domain" description="Cytoplasmic" evidence="7">
    <location>
        <begin position="1"/>
        <end position="506"/>
    </location>
</feature>
<evidence type="ECO:0000256" key="8">
    <source>
        <dbReference type="SAM" id="Coils"/>
    </source>
</evidence>
<keyword evidence="3 7" id="KW-0812">Transmembrane</keyword>
<evidence type="ECO:0000256" key="9">
    <source>
        <dbReference type="SAM" id="MobiDB-lite"/>
    </source>
</evidence>
<feature type="topological domain" description="Perinuclear space" evidence="7">
    <location>
        <begin position="528"/>
        <end position="553"/>
    </location>
</feature>
<dbReference type="GeneID" id="117652714"/>
<dbReference type="GO" id="GO:0006997">
    <property type="term" value="P:nucleus organization"/>
    <property type="evidence" value="ECO:0007669"/>
    <property type="project" value="TreeGrafter"/>
</dbReference>
<feature type="region of interest" description="Disordered" evidence="9">
    <location>
        <begin position="467"/>
        <end position="496"/>
    </location>
</feature>
<name>A0A6P9A6W1_THRPL</name>
<sequence>MRARRRAGGGLQGPGSDVEKLSIHSTEQASWDSYQEKYLSEPYSEDPPDPEAARRLLDWDDYRTFLDSQSDCASSLSTNPNNGSPAVHRRRIRNPNGLEMEEGDSDTDLEDLRQRIQQSQTQYAEHEKMFETELASVASSIILGKDYADFLQTCSENCRCLNAILEDVDVRARLSPQERRDIAGLANNWSSLQDRAQELLRLKKEMDALKDDLLKTRGIALSSELGDMDQLDERIRLVKAEHESLQERKKLKLPYLNHAVHRFRQQALKEQVTELYGIYDDTYDMVSQHLSDLQQTKVAWQQFEQHLAELQRALRSDQDTLKQVDRALQGGQVSTAVASSVREVARALSEKQEHSSVTMGQSSLVVLADAQTAALRCSEGGSLSDSGISDTGSDQEPSERERRLANLRRLARQLEAVLGPGSRALDSMREKIQQTESELRGLQRTCRDLIVRTAVCVGAASRTHRSTKWRKSRKRGLREADEDPDDPEDPETGKSRPRHWLWRAMRAALPFQMAIMALLCVACLLEPHCCDAINNLNLSLSPQLRYVRGPPPV</sequence>
<proteinExistence type="inferred from homology"/>
<feature type="compositionally biased region" description="Basic residues" evidence="9">
    <location>
        <begin position="467"/>
        <end position="476"/>
    </location>
</feature>
<accession>A0A6P9A6W1</accession>
<gene>
    <name evidence="12" type="primary">LOC117652714</name>
</gene>
<dbReference type="GO" id="GO:0007097">
    <property type="term" value="P:nuclear migration"/>
    <property type="evidence" value="ECO:0007669"/>
    <property type="project" value="TreeGrafter"/>
</dbReference>
<evidence type="ECO:0000313" key="11">
    <source>
        <dbReference type="Proteomes" id="UP000515158"/>
    </source>
</evidence>
<feature type="region of interest" description="Disordered" evidence="9">
    <location>
        <begin position="1"/>
        <end position="52"/>
    </location>
</feature>
<feature type="compositionally biased region" description="Acidic residues" evidence="9">
    <location>
        <begin position="480"/>
        <end position="490"/>
    </location>
</feature>
<organism evidence="12">
    <name type="scientific">Thrips palmi</name>
    <name type="common">Melon thrips</name>
    <dbReference type="NCBI Taxonomy" id="161013"/>
    <lineage>
        <taxon>Eukaryota</taxon>
        <taxon>Metazoa</taxon>
        <taxon>Ecdysozoa</taxon>
        <taxon>Arthropoda</taxon>
        <taxon>Hexapoda</taxon>
        <taxon>Insecta</taxon>
        <taxon>Pterygota</taxon>
        <taxon>Neoptera</taxon>
        <taxon>Paraneoptera</taxon>
        <taxon>Thysanoptera</taxon>
        <taxon>Terebrantia</taxon>
        <taxon>Thripoidea</taxon>
        <taxon>Thripidae</taxon>
        <taxon>Thrips</taxon>
    </lineage>
</organism>
<dbReference type="Pfam" id="PF10541">
    <property type="entry name" value="KASH"/>
    <property type="match status" value="1"/>
</dbReference>
<feature type="coiled-coil region" evidence="8">
    <location>
        <begin position="425"/>
        <end position="452"/>
    </location>
</feature>
<evidence type="ECO:0000256" key="1">
    <source>
        <dbReference type="ARBA" id="ARBA00004126"/>
    </source>
</evidence>
<dbReference type="GO" id="GO:0007010">
    <property type="term" value="P:cytoskeleton organization"/>
    <property type="evidence" value="ECO:0007669"/>
    <property type="project" value="TreeGrafter"/>
</dbReference>
<protein>
    <submittedName>
        <fullName evidence="12">Nesprin-2-like</fullName>
    </submittedName>
</protein>
<keyword evidence="6" id="KW-0539">Nucleus</keyword>
<dbReference type="GO" id="GO:0048471">
    <property type="term" value="C:perinuclear region of cytoplasm"/>
    <property type="evidence" value="ECO:0007669"/>
    <property type="project" value="TreeGrafter"/>
</dbReference>
<dbReference type="InterPro" id="IPR012315">
    <property type="entry name" value="KASH"/>
</dbReference>
<dbReference type="Proteomes" id="UP000515158">
    <property type="component" value="Unplaced"/>
</dbReference>
<keyword evidence="8" id="KW-0175">Coiled coil</keyword>
<feature type="compositionally biased region" description="Polar residues" evidence="9">
    <location>
        <begin position="23"/>
        <end position="33"/>
    </location>
</feature>
<evidence type="ECO:0000256" key="5">
    <source>
        <dbReference type="ARBA" id="ARBA00023136"/>
    </source>
</evidence>
<feature type="domain" description="KASH" evidence="10">
    <location>
        <begin position="498"/>
        <end position="553"/>
    </location>
</feature>
<evidence type="ECO:0000313" key="12">
    <source>
        <dbReference type="RefSeq" id="XP_034253698.1"/>
    </source>
</evidence>
<dbReference type="GO" id="GO:0019894">
    <property type="term" value="F:kinesin binding"/>
    <property type="evidence" value="ECO:0007669"/>
    <property type="project" value="TreeGrafter"/>
</dbReference>
<evidence type="ECO:0000256" key="7">
    <source>
        <dbReference type="PROSITE-ProRule" id="PRU00385"/>
    </source>
</evidence>
<dbReference type="PROSITE" id="PS51049">
    <property type="entry name" value="KASH"/>
    <property type="match status" value="1"/>
</dbReference>
<dbReference type="KEGG" id="tpal:117652714"/>
<feature type="region of interest" description="Disordered" evidence="9">
    <location>
        <begin position="379"/>
        <end position="402"/>
    </location>
</feature>
<reference evidence="12" key="1">
    <citation type="submission" date="2025-08" db="UniProtKB">
        <authorList>
            <consortium name="RefSeq"/>
        </authorList>
    </citation>
    <scope>IDENTIFICATION</scope>
    <source>
        <tissue evidence="12">Total insect</tissue>
    </source>
</reference>
<dbReference type="SMART" id="SM01249">
    <property type="entry name" value="KASH"/>
    <property type="match status" value="1"/>
</dbReference>
<dbReference type="GO" id="GO:0031965">
    <property type="term" value="C:nuclear membrane"/>
    <property type="evidence" value="ECO:0007669"/>
    <property type="project" value="UniProtKB-SubCell"/>
</dbReference>
<feature type="region of interest" description="Disordered" evidence="9">
    <location>
        <begin position="70"/>
        <end position="107"/>
    </location>
</feature>
<dbReference type="RefSeq" id="XP_034253698.1">
    <property type="nucleotide sequence ID" value="XM_034397807.1"/>
</dbReference>
<evidence type="ECO:0000256" key="6">
    <source>
        <dbReference type="ARBA" id="ARBA00023242"/>
    </source>
</evidence>
<dbReference type="AlphaFoldDB" id="A0A6P9A6W1"/>
<feature type="compositionally biased region" description="Polar residues" evidence="9">
    <location>
        <begin position="381"/>
        <end position="395"/>
    </location>
</feature>
<feature type="coiled-coil region" evidence="8">
    <location>
        <begin position="192"/>
        <end position="248"/>
    </location>
</feature>
<dbReference type="InParanoid" id="A0A6P9A6W1"/>
<keyword evidence="11" id="KW-1185">Reference proteome</keyword>
<comment type="similarity">
    <text evidence="2">Belongs to the nesprin family.</text>
</comment>
<keyword evidence="5 7" id="KW-0472">Membrane</keyword>
<comment type="subcellular location">
    <subcellularLocation>
        <location evidence="1">Nucleus membrane</location>
    </subcellularLocation>
</comment>
<evidence type="ECO:0000256" key="4">
    <source>
        <dbReference type="ARBA" id="ARBA00022989"/>
    </source>
</evidence>
<evidence type="ECO:0000259" key="10">
    <source>
        <dbReference type="PROSITE" id="PS51049"/>
    </source>
</evidence>
<feature type="compositionally biased region" description="Polar residues" evidence="9">
    <location>
        <begin position="70"/>
        <end position="84"/>
    </location>
</feature>
<dbReference type="PANTHER" id="PTHR21524:SF5">
    <property type="entry name" value="SPECTRIN REPEAT CONTAINING NUCLEAR ENVELOPE PROTEIN 2"/>
    <property type="match status" value="1"/>
</dbReference>
<dbReference type="OrthoDB" id="6433614at2759"/>
<evidence type="ECO:0000256" key="2">
    <source>
        <dbReference type="ARBA" id="ARBA00008619"/>
    </source>
</evidence>
<evidence type="ECO:0000256" key="3">
    <source>
        <dbReference type="ARBA" id="ARBA00022692"/>
    </source>
</evidence>
<keyword evidence="4" id="KW-1133">Transmembrane helix</keyword>
<dbReference type="PANTHER" id="PTHR21524">
    <property type="entry name" value="SPECTRIN REPEAT CONTAINING NUCLEAR ENVELOPE PROTEIN 2"/>
    <property type="match status" value="1"/>
</dbReference>